<dbReference type="Proteomes" id="UP000184082">
    <property type="component" value="Unassembled WGS sequence"/>
</dbReference>
<keyword evidence="2" id="KW-1185">Reference proteome</keyword>
<dbReference type="EMBL" id="FRAJ01000005">
    <property type="protein sequence ID" value="SHJ88096.1"/>
    <property type="molecule type" value="Genomic_DNA"/>
</dbReference>
<organism evidence="1 2">
    <name type="scientific">Caminicella sporogenes DSM 14501</name>
    <dbReference type="NCBI Taxonomy" id="1121266"/>
    <lineage>
        <taxon>Bacteria</taxon>
        <taxon>Bacillati</taxon>
        <taxon>Bacillota</taxon>
        <taxon>Clostridia</taxon>
        <taxon>Peptostreptococcales</taxon>
        <taxon>Caminicellaceae</taxon>
        <taxon>Caminicella</taxon>
    </lineage>
</organism>
<protein>
    <submittedName>
        <fullName evidence="1">Uncharacterized protein</fullName>
    </submittedName>
</protein>
<sequence>MSNEKTSVTITIATKLEKFKEGENNPFETINKKITLTGQKAIDYLNGKGVDLDAID</sequence>
<name>A0A1M6MXE1_9FIRM</name>
<dbReference type="RefSeq" id="WP_159429987.1">
    <property type="nucleotide sequence ID" value="NZ_FRAJ01000005.1"/>
</dbReference>
<gene>
    <name evidence="1" type="ORF">SAMN02745883_00687</name>
</gene>
<dbReference type="STRING" id="1121266.SAMN02745883_00687"/>
<evidence type="ECO:0000313" key="2">
    <source>
        <dbReference type="Proteomes" id="UP000184082"/>
    </source>
</evidence>
<evidence type="ECO:0000313" key="1">
    <source>
        <dbReference type="EMBL" id="SHJ88096.1"/>
    </source>
</evidence>
<accession>A0A1M6MXE1</accession>
<proteinExistence type="predicted"/>
<dbReference type="AlphaFoldDB" id="A0A1M6MXE1"/>
<reference evidence="1 2" key="1">
    <citation type="submission" date="2016-11" db="EMBL/GenBank/DDBJ databases">
        <authorList>
            <person name="Jaros S."/>
            <person name="Januszkiewicz K."/>
            <person name="Wedrychowicz H."/>
        </authorList>
    </citation>
    <scope>NUCLEOTIDE SEQUENCE [LARGE SCALE GENOMIC DNA]</scope>
    <source>
        <strain evidence="1 2">DSM 14501</strain>
    </source>
</reference>